<accession>A0A7W6J2M3</accession>
<dbReference type="AlphaFoldDB" id="A0A7W6J2M3"/>
<evidence type="ECO:0000313" key="1">
    <source>
        <dbReference type="EMBL" id="MBB4063646.1"/>
    </source>
</evidence>
<gene>
    <name evidence="1" type="ORF">GGR23_000807</name>
</gene>
<evidence type="ECO:0000313" key="2">
    <source>
        <dbReference type="Proteomes" id="UP000528286"/>
    </source>
</evidence>
<dbReference type="EMBL" id="JACIEZ010000001">
    <property type="protein sequence ID" value="MBB4063646.1"/>
    <property type="molecule type" value="Genomic_DNA"/>
</dbReference>
<comment type="caution">
    <text evidence="1">The sequence shown here is derived from an EMBL/GenBank/DDBJ whole genome shotgun (WGS) entry which is preliminary data.</text>
</comment>
<organism evidence="1 2">
    <name type="scientific">Gellertiella hungarica</name>
    <dbReference type="NCBI Taxonomy" id="1572859"/>
    <lineage>
        <taxon>Bacteria</taxon>
        <taxon>Pseudomonadati</taxon>
        <taxon>Pseudomonadota</taxon>
        <taxon>Alphaproteobacteria</taxon>
        <taxon>Hyphomicrobiales</taxon>
        <taxon>Rhizobiaceae</taxon>
        <taxon>Gellertiella</taxon>
    </lineage>
</organism>
<keyword evidence="2" id="KW-1185">Reference proteome</keyword>
<proteinExistence type="predicted"/>
<dbReference type="RefSeq" id="WP_183364821.1">
    <property type="nucleotide sequence ID" value="NZ_JACIEZ010000001.1"/>
</dbReference>
<protein>
    <submittedName>
        <fullName evidence="1">Uncharacterized protein</fullName>
    </submittedName>
</protein>
<sequence length="112" mass="12280">MHSHEKLKIEALAETIKDLNEIIVKVRNLHAAGKAAPNASARYLGYLRHAAALREALAQAGHPDVLASSLSPIPFRNQLVGITDEQRKSLEWKGVFDGFPFPAPVQFLEAAE</sequence>
<name>A0A7W6J2M3_9HYPH</name>
<reference evidence="1 2" key="1">
    <citation type="submission" date="2020-08" db="EMBL/GenBank/DDBJ databases">
        <title>Genomic Encyclopedia of Type Strains, Phase IV (KMG-IV): sequencing the most valuable type-strain genomes for metagenomic binning, comparative biology and taxonomic classification.</title>
        <authorList>
            <person name="Goeker M."/>
        </authorList>
    </citation>
    <scope>NUCLEOTIDE SEQUENCE [LARGE SCALE GENOMIC DNA]</scope>
    <source>
        <strain evidence="1 2">DSM 29853</strain>
    </source>
</reference>
<dbReference type="Proteomes" id="UP000528286">
    <property type="component" value="Unassembled WGS sequence"/>
</dbReference>